<sequence length="141" mass="15454">MGRNLTVKDCAEDTASPGVRDVRFGNRSVIDLAELAEFMLHPRRTSRRSEEFAAFPWNQAPPHLHPTPFPSRGGVLSRLGCGVSGSHLQISAEQKERRDALSPIHPAVSLITAGRDHDTQNKAPTSYPLMPPQVPSQAVRV</sequence>
<evidence type="ECO:0000313" key="3">
    <source>
        <dbReference type="Proteomes" id="UP000287033"/>
    </source>
</evidence>
<comment type="caution">
    <text evidence="2">The sequence shown here is derived from an EMBL/GenBank/DDBJ whole genome shotgun (WGS) entry which is preliminary data.</text>
</comment>
<dbReference type="AlphaFoldDB" id="A0A401SP12"/>
<keyword evidence="3" id="KW-1185">Reference proteome</keyword>
<name>A0A401SP12_CHIPU</name>
<reference evidence="2 3" key="1">
    <citation type="journal article" date="2018" name="Nat. Ecol. Evol.">
        <title>Shark genomes provide insights into elasmobranch evolution and the origin of vertebrates.</title>
        <authorList>
            <person name="Hara Y"/>
            <person name="Yamaguchi K"/>
            <person name="Onimaru K"/>
            <person name="Kadota M"/>
            <person name="Koyanagi M"/>
            <person name="Keeley SD"/>
            <person name="Tatsumi K"/>
            <person name="Tanaka K"/>
            <person name="Motone F"/>
            <person name="Kageyama Y"/>
            <person name="Nozu R"/>
            <person name="Adachi N"/>
            <person name="Nishimura O"/>
            <person name="Nakagawa R"/>
            <person name="Tanegashima C"/>
            <person name="Kiyatake I"/>
            <person name="Matsumoto R"/>
            <person name="Murakumo K"/>
            <person name="Nishida K"/>
            <person name="Terakita A"/>
            <person name="Kuratani S"/>
            <person name="Sato K"/>
            <person name="Hyodo S Kuraku.S."/>
        </authorList>
    </citation>
    <scope>NUCLEOTIDE SEQUENCE [LARGE SCALE GENOMIC DNA]</scope>
</reference>
<dbReference type="Proteomes" id="UP000287033">
    <property type="component" value="Unassembled WGS sequence"/>
</dbReference>
<evidence type="ECO:0000256" key="1">
    <source>
        <dbReference type="SAM" id="MobiDB-lite"/>
    </source>
</evidence>
<gene>
    <name evidence="2" type="ORF">chiPu_0010587</name>
</gene>
<evidence type="ECO:0000313" key="2">
    <source>
        <dbReference type="EMBL" id="GCC32127.1"/>
    </source>
</evidence>
<dbReference type="EMBL" id="BEZZ01000414">
    <property type="protein sequence ID" value="GCC32127.1"/>
    <property type="molecule type" value="Genomic_DNA"/>
</dbReference>
<accession>A0A401SP12</accession>
<organism evidence="2 3">
    <name type="scientific">Chiloscyllium punctatum</name>
    <name type="common">Brownbanded bambooshark</name>
    <name type="synonym">Hemiscyllium punctatum</name>
    <dbReference type="NCBI Taxonomy" id="137246"/>
    <lineage>
        <taxon>Eukaryota</taxon>
        <taxon>Metazoa</taxon>
        <taxon>Chordata</taxon>
        <taxon>Craniata</taxon>
        <taxon>Vertebrata</taxon>
        <taxon>Chondrichthyes</taxon>
        <taxon>Elasmobranchii</taxon>
        <taxon>Galeomorphii</taxon>
        <taxon>Galeoidea</taxon>
        <taxon>Orectolobiformes</taxon>
        <taxon>Hemiscylliidae</taxon>
        <taxon>Chiloscyllium</taxon>
    </lineage>
</organism>
<protein>
    <submittedName>
        <fullName evidence="2">Uncharacterized protein</fullName>
    </submittedName>
</protein>
<feature type="region of interest" description="Disordered" evidence="1">
    <location>
        <begin position="91"/>
        <end position="141"/>
    </location>
</feature>
<proteinExistence type="predicted"/>